<sequence>MSSISNNIPTLHYFNGRGRGEATRLLLTLAGVEFNDIRHPLPFTDDNEIKQKATYKQLPYYVDGDFEIAQAQAIENYIASKYNLAGDNIFEKARVLSIASSVLDIRTPLFTNDTDEKKLKYKNETLPRFLSAWDKILVDNGGKYFVGSKLSAADVSAYCTLEMLYAFNYKNVVDRYPNLTLFKSKFESIPSISTYQSKRPANPLF</sequence>
<dbReference type="STRING" id="670386.D3BMJ1"/>
<dbReference type="InParanoid" id="D3BMJ1"/>
<comment type="caution">
    <text evidence="3">The sequence shown here is derived from an EMBL/GenBank/DDBJ whole genome shotgun (WGS) entry which is preliminary data.</text>
</comment>
<keyword evidence="3" id="KW-0808">Transferase</keyword>
<dbReference type="InterPro" id="IPR050213">
    <property type="entry name" value="GST_superfamily"/>
</dbReference>
<dbReference type="InterPro" id="IPR036249">
    <property type="entry name" value="Thioredoxin-like_sf"/>
</dbReference>
<dbReference type="SFLD" id="SFLDG00363">
    <property type="entry name" value="AMPS_(cytGST):_Alpha-__Mu-__Pi"/>
    <property type="match status" value="1"/>
</dbReference>
<dbReference type="OMA" id="AYLNIDY"/>
<feature type="domain" description="GST N-terminal" evidence="1">
    <location>
        <begin position="7"/>
        <end position="86"/>
    </location>
</feature>
<feature type="domain" description="GST C-terminal" evidence="2">
    <location>
        <begin position="88"/>
        <end position="204"/>
    </location>
</feature>
<dbReference type="CDD" id="cd03039">
    <property type="entry name" value="GST_N_Sigma_like"/>
    <property type="match status" value="1"/>
</dbReference>
<protein>
    <submittedName>
        <fullName evidence="3">Putative glutathione S-transferase</fullName>
    </submittedName>
</protein>
<dbReference type="Pfam" id="PF02798">
    <property type="entry name" value="GST_N"/>
    <property type="match status" value="1"/>
</dbReference>
<dbReference type="SUPFAM" id="SSF47616">
    <property type="entry name" value="GST C-terminal domain-like"/>
    <property type="match status" value="1"/>
</dbReference>
<dbReference type="GO" id="GO:0004364">
    <property type="term" value="F:glutathione transferase activity"/>
    <property type="evidence" value="ECO:0007669"/>
    <property type="project" value="TreeGrafter"/>
</dbReference>
<dbReference type="SFLD" id="SFLDG01205">
    <property type="entry name" value="AMPS.1"/>
    <property type="match status" value="1"/>
</dbReference>
<evidence type="ECO:0000313" key="3">
    <source>
        <dbReference type="EMBL" id="EFA77203.1"/>
    </source>
</evidence>
<dbReference type="InterPro" id="IPR010987">
    <property type="entry name" value="Glutathione-S-Trfase_C-like"/>
</dbReference>
<dbReference type="FunCoup" id="D3BMJ1">
    <property type="interactions" value="74"/>
</dbReference>
<evidence type="ECO:0000259" key="1">
    <source>
        <dbReference type="PROSITE" id="PS50404"/>
    </source>
</evidence>
<dbReference type="InterPro" id="IPR036282">
    <property type="entry name" value="Glutathione-S-Trfase_C_sf"/>
</dbReference>
<dbReference type="Gene3D" id="1.20.1050.10">
    <property type="match status" value="1"/>
</dbReference>
<organism evidence="3 4">
    <name type="scientific">Heterostelium pallidum (strain ATCC 26659 / Pp 5 / PN500)</name>
    <name type="common">Cellular slime mold</name>
    <name type="synonym">Polysphondylium pallidum</name>
    <dbReference type="NCBI Taxonomy" id="670386"/>
    <lineage>
        <taxon>Eukaryota</taxon>
        <taxon>Amoebozoa</taxon>
        <taxon>Evosea</taxon>
        <taxon>Eumycetozoa</taxon>
        <taxon>Dictyostelia</taxon>
        <taxon>Acytosteliales</taxon>
        <taxon>Acytosteliaceae</taxon>
        <taxon>Heterostelium</taxon>
    </lineage>
</organism>
<name>D3BMJ1_HETP5</name>
<reference evidence="3 4" key="1">
    <citation type="journal article" date="2011" name="Genome Res.">
        <title>Phylogeny-wide analysis of social amoeba genomes highlights ancient origins for complex intercellular communication.</title>
        <authorList>
            <person name="Heidel A.J."/>
            <person name="Lawal H.M."/>
            <person name="Felder M."/>
            <person name="Schilde C."/>
            <person name="Helps N.R."/>
            <person name="Tunggal B."/>
            <person name="Rivero F."/>
            <person name="John U."/>
            <person name="Schleicher M."/>
            <person name="Eichinger L."/>
            <person name="Platzer M."/>
            <person name="Noegel A.A."/>
            <person name="Schaap P."/>
            <person name="Gloeckner G."/>
        </authorList>
    </citation>
    <scope>NUCLEOTIDE SEQUENCE [LARGE SCALE GENOMIC DNA]</scope>
    <source>
        <strain evidence="4">ATCC 26659 / Pp 5 / PN500</strain>
    </source>
</reference>
<gene>
    <name evidence="3" type="ORF">PPL_12411</name>
</gene>
<evidence type="ECO:0000259" key="2">
    <source>
        <dbReference type="PROSITE" id="PS50405"/>
    </source>
</evidence>
<dbReference type="SFLD" id="SFLDS00019">
    <property type="entry name" value="Glutathione_Transferase_(cytos"/>
    <property type="match status" value="1"/>
</dbReference>
<dbReference type="Proteomes" id="UP000001396">
    <property type="component" value="Unassembled WGS sequence"/>
</dbReference>
<dbReference type="InterPro" id="IPR040079">
    <property type="entry name" value="Glutathione_S-Trfase"/>
</dbReference>
<dbReference type="Gene3D" id="3.40.30.10">
    <property type="entry name" value="Glutaredoxin"/>
    <property type="match status" value="1"/>
</dbReference>
<dbReference type="RefSeq" id="XP_020429332.1">
    <property type="nucleotide sequence ID" value="XM_020583145.1"/>
</dbReference>
<dbReference type="InterPro" id="IPR004045">
    <property type="entry name" value="Glutathione_S-Trfase_N"/>
</dbReference>
<dbReference type="PANTHER" id="PTHR11571">
    <property type="entry name" value="GLUTATHIONE S-TRANSFERASE"/>
    <property type="match status" value="1"/>
</dbReference>
<dbReference type="PROSITE" id="PS50404">
    <property type="entry name" value="GST_NTER"/>
    <property type="match status" value="1"/>
</dbReference>
<accession>D3BMJ1</accession>
<evidence type="ECO:0000313" key="4">
    <source>
        <dbReference type="Proteomes" id="UP000001396"/>
    </source>
</evidence>
<dbReference type="PROSITE" id="PS50405">
    <property type="entry name" value="GST_CTER"/>
    <property type="match status" value="1"/>
</dbReference>
<dbReference type="CDD" id="cd03192">
    <property type="entry name" value="GST_C_Sigma_like"/>
    <property type="match status" value="1"/>
</dbReference>
<keyword evidence="4" id="KW-1185">Reference proteome</keyword>
<dbReference type="GeneID" id="31367878"/>
<dbReference type="SUPFAM" id="SSF52833">
    <property type="entry name" value="Thioredoxin-like"/>
    <property type="match status" value="1"/>
</dbReference>
<dbReference type="AlphaFoldDB" id="D3BMJ1"/>
<dbReference type="Pfam" id="PF14497">
    <property type="entry name" value="GST_C_3"/>
    <property type="match status" value="1"/>
</dbReference>
<dbReference type="EMBL" id="ADBJ01000043">
    <property type="protein sequence ID" value="EFA77203.1"/>
    <property type="molecule type" value="Genomic_DNA"/>
</dbReference>
<proteinExistence type="predicted"/>
<dbReference type="GO" id="GO:0006749">
    <property type="term" value="P:glutathione metabolic process"/>
    <property type="evidence" value="ECO:0007669"/>
    <property type="project" value="TreeGrafter"/>
</dbReference>
<dbReference type="InterPro" id="IPR004046">
    <property type="entry name" value="GST_C"/>
</dbReference>